<protein>
    <recommendedName>
        <fullName evidence="1">Cytochrome P460 domain-containing protein</fullName>
    </recommendedName>
</protein>
<dbReference type="AlphaFoldDB" id="A0A9W6MXQ9"/>
<proteinExistence type="predicted"/>
<sequence>MIMAAEQVGTMRIKRFILSFSLVVGIGIAAGLLSHPADSQTSVAVDSIADAQGNLHVPAEYRTIYQYLGTWAVAAKQAAGSEEIHTVYASPGVIDEYQKTGKFPEGAVLVKEVFQAKTDRMTTGTVSREDRLEGWFVMVKSSTDKFPENKLWGDGWGWSWFDADNPTKTTSTNYRADCQGCHIPAKSTDWIYVRGYPPLSK</sequence>
<dbReference type="InterPro" id="IPR032033">
    <property type="entry name" value="Cytochrome_P460"/>
</dbReference>
<accession>A0A9W6MXQ9</accession>
<evidence type="ECO:0000313" key="3">
    <source>
        <dbReference type="Proteomes" id="UP001143370"/>
    </source>
</evidence>
<dbReference type="Proteomes" id="UP001143370">
    <property type="component" value="Unassembled WGS sequence"/>
</dbReference>
<keyword evidence="3" id="KW-1185">Reference proteome</keyword>
<organism evidence="2 3">
    <name type="scientific">Ancylobacter dichloromethanicus</name>
    <dbReference type="NCBI Taxonomy" id="518825"/>
    <lineage>
        <taxon>Bacteria</taxon>
        <taxon>Pseudomonadati</taxon>
        <taxon>Pseudomonadota</taxon>
        <taxon>Alphaproteobacteria</taxon>
        <taxon>Hyphomicrobiales</taxon>
        <taxon>Xanthobacteraceae</taxon>
        <taxon>Ancylobacter</taxon>
    </lineage>
</organism>
<evidence type="ECO:0000313" key="2">
    <source>
        <dbReference type="EMBL" id="GLK70152.1"/>
    </source>
</evidence>
<comment type="caution">
    <text evidence="2">The sequence shown here is derived from an EMBL/GenBank/DDBJ whole genome shotgun (WGS) entry which is preliminary data.</text>
</comment>
<dbReference type="Gene3D" id="3.50.70.20">
    <property type="entry name" value="Cytochrome P460"/>
    <property type="match status" value="1"/>
</dbReference>
<dbReference type="Pfam" id="PF16694">
    <property type="entry name" value="Cytochrome_P460"/>
    <property type="match status" value="1"/>
</dbReference>
<reference evidence="2" key="1">
    <citation type="journal article" date="2014" name="Int. J. Syst. Evol. Microbiol.">
        <title>Complete genome sequence of Corynebacterium casei LMG S-19264T (=DSM 44701T), isolated from a smear-ripened cheese.</title>
        <authorList>
            <consortium name="US DOE Joint Genome Institute (JGI-PGF)"/>
            <person name="Walter F."/>
            <person name="Albersmeier A."/>
            <person name="Kalinowski J."/>
            <person name="Ruckert C."/>
        </authorList>
    </citation>
    <scope>NUCLEOTIDE SEQUENCE</scope>
    <source>
        <strain evidence="2">VKM B-2484</strain>
    </source>
</reference>
<dbReference type="CDD" id="cd20750">
    <property type="entry name" value="cyt_c_I"/>
    <property type="match status" value="1"/>
</dbReference>
<evidence type="ECO:0000259" key="1">
    <source>
        <dbReference type="Pfam" id="PF16694"/>
    </source>
</evidence>
<name>A0A9W6MXQ9_9HYPH</name>
<gene>
    <name evidence="2" type="ORF">GCM10017643_02670</name>
</gene>
<feature type="domain" description="Cytochrome P460" evidence="1">
    <location>
        <begin position="58"/>
        <end position="192"/>
    </location>
</feature>
<dbReference type="InterPro" id="IPR038142">
    <property type="entry name" value="Cytochrome_P460_sp"/>
</dbReference>
<dbReference type="EMBL" id="BSFJ01000002">
    <property type="protein sequence ID" value="GLK70152.1"/>
    <property type="molecule type" value="Genomic_DNA"/>
</dbReference>
<reference evidence="2" key="2">
    <citation type="submission" date="2023-01" db="EMBL/GenBank/DDBJ databases">
        <authorList>
            <person name="Sun Q."/>
            <person name="Evtushenko L."/>
        </authorList>
    </citation>
    <scope>NUCLEOTIDE SEQUENCE</scope>
    <source>
        <strain evidence="2">VKM B-2484</strain>
    </source>
</reference>